<proteinExistence type="predicted"/>
<comment type="caution">
    <text evidence="2">The sequence shown here is derived from an EMBL/GenBank/DDBJ whole genome shotgun (WGS) entry which is preliminary data.</text>
</comment>
<evidence type="ECO:0000313" key="3">
    <source>
        <dbReference type="Proteomes" id="UP000248840"/>
    </source>
</evidence>
<feature type="chain" id="PRO_5016302454" description="LTXXQ motif family protein" evidence="1">
    <location>
        <begin position="21"/>
        <end position="155"/>
    </location>
</feature>
<keyword evidence="3" id="KW-1185">Reference proteome</keyword>
<evidence type="ECO:0000256" key="1">
    <source>
        <dbReference type="SAM" id="SignalP"/>
    </source>
</evidence>
<sequence>MKKTILLSVSFLFFTLLSTAQIGPLRERFKEKKEQIKALKIAFITEELQLTPDEATKFWPVFNAFEDKQQEIRKQKIKAFLNRKDDRLDNLSEKDAATLLVQMESTEDELYQLKKKFISNLKGILPAVKILKLKRAEEEFSKKLLQQYRDRKIGR</sequence>
<protein>
    <recommendedName>
        <fullName evidence="4">LTXXQ motif family protein</fullName>
    </recommendedName>
</protein>
<dbReference type="AlphaFoldDB" id="A0A328Y7R2"/>
<gene>
    <name evidence="2" type="ORF">CLV55_11367</name>
</gene>
<reference evidence="2 3" key="1">
    <citation type="submission" date="2018-06" db="EMBL/GenBank/DDBJ databases">
        <title>Genomic Encyclopedia of Archaeal and Bacterial Type Strains, Phase II (KMG-II): from individual species to whole genera.</title>
        <authorList>
            <person name="Goeker M."/>
        </authorList>
    </citation>
    <scope>NUCLEOTIDE SEQUENCE [LARGE SCALE GENOMIC DNA]</scope>
    <source>
        <strain evidence="2 3">DSM 25663</strain>
    </source>
</reference>
<dbReference type="OrthoDB" id="675330at2"/>
<dbReference type="EMBL" id="QLSZ01000013">
    <property type="protein sequence ID" value="RAR70078.1"/>
    <property type="molecule type" value="Genomic_DNA"/>
</dbReference>
<dbReference type="Proteomes" id="UP000248840">
    <property type="component" value="Unassembled WGS sequence"/>
</dbReference>
<organism evidence="2 3">
    <name type="scientific">Flavobacterium aciduliphilum</name>
    <dbReference type="NCBI Taxonomy" id="1101402"/>
    <lineage>
        <taxon>Bacteria</taxon>
        <taxon>Pseudomonadati</taxon>
        <taxon>Bacteroidota</taxon>
        <taxon>Flavobacteriia</taxon>
        <taxon>Flavobacteriales</taxon>
        <taxon>Flavobacteriaceae</taxon>
        <taxon>Flavobacterium</taxon>
    </lineage>
</organism>
<name>A0A328Y7R2_9FLAO</name>
<keyword evidence="1" id="KW-0732">Signal</keyword>
<accession>A0A328Y7R2</accession>
<dbReference type="RefSeq" id="WP_112114040.1">
    <property type="nucleotide sequence ID" value="NZ_QLSZ01000013.1"/>
</dbReference>
<evidence type="ECO:0000313" key="2">
    <source>
        <dbReference type="EMBL" id="RAR70078.1"/>
    </source>
</evidence>
<evidence type="ECO:0008006" key="4">
    <source>
        <dbReference type="Google" id="ProtNLM"/>
    </source>
</evidence>
<feature type="signal peptide" evidence="1">
    <location>
        <begin position="1"/>
        <end position="20"/>
    </location>
</feature>